<dbReference type="RefSeq" id="WP_270056446.1">
    <property type="nucleotide sequence ID" value="NZ_CP115149.1"/>
</dbReference>
<feature type="region of interest" description="Disordered" evidence="1">
    <location>
        <begin position="1"/>
        <end position="21"/>
    </location>
</feature>
<evidence type="ECO:0000313" key="2">
    <source>
        <dbReference type="EMBL" id="WBL35921.1"/>
    </source>
</evidence>
<dbReference type="Proteomes" id="UP001212803">
    <property type="component" value="Chromosome"/>
</dbReference>
<reference evidence="2 3" key="1">
    <citation type="journal article" date="2023" name="ISME J.">
        <title>Thermophilic Dehalococcoidia with unusual traits shed light on an unexpected past.</title>
        <authorList>
            <person name="Palmer M."/>
            <person name="Covington J.K."/>
            <person name="Zhou E.M."/>
            <person name="Thomas S.C."/>
            <person name="Habib N."/>
            <person name="Seymour C.O."/>
            <person name="Lai D."/>
            <person name="Johnston J."/>
            <person name="Hashimi A."/>
            <person name="Jiao J.Y."/>
            <person name="Muok A.R."/>
            <person name="Liu L."/>
            <person name="Xian W.D."/>
            <person name="Zhi X.Y."/>
            <person name="Li M.M."/>
            <person name="Silva L.P."/>
            <person name="Bowen B.P."/>
            <person name="Louie K."/>
            <person name="Briegel A."/>
            <person name="Pett-Ridge J."/>
            <person name="Weber P.K."/>
            <person name="Tocheva E.I."/>
            <person name="Woyke T."/>
            <person name="Northen T.R."/>
            <person name="Mayali X."/>
            <person name="Li W.J."/>
            <person name="Hedlund B.P."/>
        </authorList>
    </citation>
    <scope>NUCLEOTIDE SEQUENCE [LARGE SCALE GENOMIC DNA]</scope>
    <source>
        <strain evidence="2 3">YIM 72310</strain>
    </source>
</reference>
<protein>
    <submittedName>
        <fullName evidence="2">Uncharacterized protein</fullName>
    </submittedName>
</protein>
<dbReference type="EMBL" id="CP115149">
    <property type="protein sequence ID" value="WBL35921.1"/>
    <property type="molecule type" value="Genomic_DNA"/>
</dbReference>
<sequence>MAEFSVIKDSEAPRPARQTGRLAARMREYEKYVEQVPQGKAGKLVPARGETPRAIAMRISRAARRLGKHANTWVVDGVVYFTVA</sequence>
<accession>A0ABY7M877</accession>
<name>A0ABY7M877_9CHLR</name>
<keyword evidence="3" id="KW-1185">Reference proteome</keyword>
<feature type="compositionally biased region" description="Basic and acidic residues" evidence="1">
    <location>
        <begin position="1"/>
        <end position="14"/>
    </location>
</feature>
<evidence type="ECO:0000256" key="1">
    <source>
        <dbReference type="SAM" id="MobiDB-lite"/>
    </source>
</evidence>
<proteinExistence type="predicted"/>
<gene>
    <name evidence="2" type="ORF">O0235_14295</name>
</gene>
<evidence type="ECO:0000313" key="3">
    <source>
        <dbReference type="Proteomes" id="UP001212803"/>
    </source>
</evidence>
<organism evidence="2 3">
    <name type="scientific">Tepidiforma flava</name>
    <dbReference type="NCBI Taxonomy" id="3004094"/>
    <lineage>
        <taxon>Bacteria</taxon>
        <taxon>Bacillati</taxon>
        <taxon>Chloroflexota</taxon>
        <taxon>Tepidiformia</taxon>
        <taxon>Tepidiformales</taxon>
        <taxon>Tepidiformaceae</taxon>
        <taxon>Tepidiforma</taxon>
    </lineage>
</organism>